<dbReference type="InterPro" id="IPR017824">
    <property type="entry name" value="Aminodeoxychorismate_lyase_IV"/>
</dbReference>
<keyword evidence="12" id="KW-1185">Reference proteome</keyword>
<comment type="subunit">
    <text evidence="3">Homodimer.</text>
</comment>
<dbReference type="InterPro" id="IPR036038">
    <property type="entry name" value="Aminotransferase-like"/>
</dbReference>
<dbReference type="InterPro" id="IPR050571">
    <property type="entry name" value="Class-IV_PLP-Dep_Aminotrnsfr"/>
</dbReference>
<dbReference type="SUPFAM" id="SSF56752">
    <property type="entry name" value="D-aminoacid aminotransferase-like PLP-dependent enzymes"/>
    <property type="match status" value="1"/>
</dbReference>
<evidence type="ECO:0000256" key="8">
    <source>
        <dbReference type="ARBA" id="ARBA00035676"/>
    </source>
</evidence>
<name>A0ABV7RNL4_9GAMM</name>
<comment type="similarity">
    <text evidence="2">Belongs to the class-IV pyridoxal-phosphate-dependent aminotransferase family.</text>
</comment>
<evidence type="ECO:0000256" key="2">
    <source>
        <dbReference type="ARBA" id="ARBA00009320"/>
    </source>
</evidence>
<dbReference type="NCBIfam" id="TIGR03461">
    <property type="entry name" value="pabC_Proteo"/>
    <property type="match status" value="1"/>
</dbReference>
<dbReference type="Gene3D" id="3.20.10.10">
    <property type="entry name" value="D-amino Acid Aminotransferase, subunit A, domain 2"/>
    <property type="match status" value="1"/>
</dbReference>
<dbReference type="Proteomes" id="UP001595740">
    <property type="component" value="Unassembled WGS sequence"/>
</dbReference>
<organism evidence="11 12">
    <name type="scientific">Lysobacter cavernae</name>
    <dbReference type="NCBI Taxonomy" id="1685901"/>
    <lineage>
        <taxon>Bacteria</taxon>
        <taxon>Pseudomonadati</taxon>
        <taxon>Pseudomonadota</taxon>
        <taxon>Gammaproteobacteria</taxon>
        <taxon>Lysobacterales</taxon>
        <taxon>Lysobacteraceae</taxon>
        <taxon>Lysobacter</taxon>
    </lineage>
</organism>
<comment type="pathway">
    <text evidence="7">Cofactor biosynthesis; tetrahydrofolate biosynthesis; 4-aminobenzoate from chorismate: step 2/2.</text>
</comment>
<evidence type="ECO:0000256" key="9">
    <source>
        <dbReference type="ARBA" id="ARBA00049529"/>
    </source>
</evidence>
<dbReference type="PANTHER" id="PTHR42743:SF2">
    <property type="entry name" value="AMINODEOXYCHORISMATE LYASE"/>
    <property type="match status" value="1"/>
</dbReference>
<keyword evidence="5" id="KW-0289">Folate biosynthesis</keyword>
<dbReference type="InterPro" id="IPR001544">
    <property type="entry name" value="Aminotrans_IV"/>
</dbReference>
<evidence type="ECO:0000256" key="5">
    <source>
        <dbReference type="ARBA" id="ARBA00022909"/>
    </source>
</evidence>
<evidence type="ECO:0000256" key="3">
    <source>
        <dbReference type="ARBA" id="ARBA00011738"/>
    </source>
</evidence>
<dbReference type="Pfam" id="PF01063">
    <property type="entry name" value="Aminotran_4"/>
    <property type="match status" value="1"/>
</dbReference>
<evidence type="ECO:0000256" key="1">
    <source>
        <dbReference type="ARBA" id="ARBA00001933"/>
    </source>
</evidence>
<evidence type="ECO:0000313" key="11">
    <source>
        <dbReference type="EMBL" id="MFC3551241.1"/>
    </source>
</evidence>
<comment type="cofactor">
    <cofactor evidence="1">
        <name>pyridoxal 5'-phosphate</name>
        <dbReference type="ChEBI" id="CHEBI:597326"/>
    </cofactor>
</comment>
<evidence type="ECO:0000313" key="12">
    <source>
        <dbReference type="Proteomes" id="UP001595740"/>
    </source>
</evidence>
<dbReference type="EMBL" id="JBHRXK010000003">
    <property type="protein sequence ID" value="MFC3551241.1"/>
    <property type="molecule type" value="Genomic_DNA"/>
</dbReference>
<dbReference type="EC" id="4.1.3.38" evidence="8 10"/>
<sequence length="270" mass="29542">MSVRWFSGERAVPAWPDHDRGTAYGDGLFETMRAHRGNVLWWDAHWQRLARGATALRLRLPDQARVRDEVNALLDGGDGVLKLIVTRGSGGRGYAPPPDAEPNWNLAVHPLPAVPTAGLQLRWCDTRLALQPALAGIKHCNRLEQVLARGEWSDPDVHEGLMLSQAGDVVSAIAANVFVLHEGQWKTPRIDRCGVAGVCRSWALDTLQAQEARLAVTEVEAADAVFLCNAVRGILPVARLGACTWRPHPQVAQLQRHLAAEHPAFATEVS</sequence>
<protein>
    <recommendedName>
        <fullName evidence="8 10">Aminodeoxychorismate lyase</fullName>
        <ecNumber evidence="8 10">4.1.3.38</ecNumber>
    </recommendedName>
</protein>
<evidence type="ECO:0000256" key="6">
    <source>
        <dbReference type="ARBA" id="ARBA00023239"/>
    </source>
</evidence>
<evidence type="ECO:0000256" key="10">
    <source>
        <dbReference type="NCBIfam" id="TIGR03461"/>
    </source>
</evidence>
<dbReference type="Gene3D" id="3.30.470.10">
    <property type="match status" value="1"/>
</dbReference>
<gene>
    <name evidence="11" type="primary">pabC</name>
    <name evidence="11" type="ORF">ACFOLC_09485</name>
</gene>
<dbReference type="CDD" id="cd01559">
    <property type="entry name" value="ADCL_like"/>
    <property type="match status" value="1"/>
</dbReference>
<keyword evidence="6 11" id="KW-0456">Lyase</keyword>
<comment type="catalytic activity">
    <reaction evidence="9">
        <text>4-amino-4-deoxychorismate = 4-aminobenzoate + pyruvate + H(+)</text>
        <dbReference type="Rhea" id="RHEA:16201"/>
        <dbReference type="ChEBI" id="CHEBI:15361"/>
        <dbReference type="ChEBI" id="CHEBI:15378"/>
        <dbReference type="ChEBI" id="CHEBI:17836"/>
        <dbReference type="ChEBI" id="CHEBI:58406"/>
        <dbReference type="EC" id="4.1.3.38"/>
    </reaction>
</comment>
<dbReference type="PANTHER" id="PTHR42743">
    <property type="entry name" value="AMINO-ACID AMINOTRANSFERASE"/>
    <property type="match status" value="1"/>
</dbReference>
<dbReference type="RefSeq" id="WP_386758982.1">
    <property type="nucleotide sequence ID" value="NZ_JBHRXK010000003.1"/>
</dbReference>
<keyword evidence="4" id="KW-0663">Pyridoxal phosphate</keyword>
<evidence type="ECO:0000256" key="4">
    <source>
        <dbReference type="ARBA" id="ARBA00022898"/>
    </source>
</evidence>
<dbReference type="InterPro" id="IPR043132">
    <property type="entry name" value="BCAT-like_C"/>
</dbReference>
<reference evidence="12" key="1">
    <citation type="journal article" date="2019" name="Int. J. Syst. Evol. Microbiol.">
        <title>The Global Catalogue of Microorganisms (GCM) 10K type strain sequencing project: providing services to taxonomists for standard genome sequencing and annotation.</title>
        <authorList>
            <consortium name="The Broad Institute Genomics Platform"/>
            <consortium name="The Broad Institute Genome Sequencing Center for Infectious Disease"/>
            <person name="Wu L."/>
            <person name="Ma J."/>
        </authorList>
    </citation>
    <scope>NUCLEOTIDE SEQUENCE [LARGE SCALE GENOMIC DNA]</scope>
    <source>
        <strain evidence="12">KCTC 42875</strain>
    </source>
</reference>
<evidence type="ECO:0000256" key="7">
    <source>
        <dbReference type="ARBA" id="ARBA00035633"/>
    </source>
</evidence>
<proteinExistence type="inferred from homology"/>
<dbReference type="GO" id="GO:0008696">
    <property type="term" value="F:4-amino-4-deoxychorismate lyase activity"/>
    <property type="evidence" value="ECO:0007669"/>
    <property type="project" value="UniProtKB-EC"/>
</dbReference>
<dbReference type="InterPro" id="IPR043131">
    <property type="entry name" value="BCAT-like_N"/>
</dbReference>
<accession>A0ABV7RNL4</accession>
<comment type="caution">
    <text evidence="11">The sequence shown here is derived from an EMBL/GenBank/DDBJ whole genome shotgun (WGS) entry which is preliminary data.</text>
</comment>